<dbReference type="InterPro" id="IPR018392">
    <property type="entry name" value="LysM"/>
</dbReference>
<evidence type="ECO:0000313" key="2">
    <source>
        <dbReference type="EMBL" id="GIP55964.1"/>
    </source>
</evidence>
<dbReference type="InterPro" id="IPR036779">
    <property type="entry name" value="LysM_dom_sf"/>
</dbReference>
<dbReference type="InterPro" id="IPR052196">
    <property type="entry name" value="Bact_Kbp"/>
</dbReference>
<dbReference type="Proteomes" id="UP000679992">
    <property type="component" value="Unassembled WGS sequence"/>
</dbReference>
<protein>
    <submittedName>
        <fullName evidence="2">Peptidoglycan-binding protein LysM</fullName>
    </submittedName>
</protein>
<dbReference type="PANTHER" id="PTHR34700:SF4">
    <property type="entry name" value="PHAGE-LIKE ELEMENT PBSX PROTEIN XKDP"/>
    <property type="match status" value="1"/>
</dbReference>
<name>A0ABQ4MIZ7_9BACL</name>
<feature type="domain" description="LysM" evidence="1">
    <location>
        <begin position="176"/>
        <end position="225"/>
    </location>
</feature>
<dbReference type="PANTHER" id="PTHR34700">
    <property type="entry name" value="POTASSIUM BINDING PROTEIN KBP"/>
    <property type="match status" value="1"/>
</dbReference>
<sequence length="226" mass="25535">MNDYSMMLSYNNRTEVIEFPVLPESIEIPEPGSSKTFEISNLGEINVFKGLKLREISFESFFPANWFPGASVTERELFEPKHYVEAIQKWRKATPPMEFVFAGSTLDLNMLVTIEKFTWSEDGGAVGDIKFQITFKEYRPYAARKVQVQTTSGSKTVVMNKNNSAPARPDTRVKPKTYTLVAGDNLWKVAQKVLGDGSKYKQIQTLNGIKDSELKKLPVGKVLKLP</sequence>
<evidence type="ECO:0000313" key="3">
    <source>
        <dbReference type="Proteomes" id="UP000679992"/>
    </source>
</evidence>
<reference evidence="2 3" key="1">
    <citation type="submission" date="2021-03" db="EMBL/GenBank/DDBJ databases">
        <title>Antimicrobial resistance genes in bacteria isolated from Japanese honey, and their potential for conferring macrolide and lincosamide resistance in the American foulbrood pathogen Paenibacillus larvae.</title>
        <authorList>
            <person name="Okamoto M."/>
            <person name="Kumagai M."/>
            <person name="Kanamori H."/>
            <person name="Takamatsu D."/>
        </authorList>
    </citation>
    <scope>NUCLEOTIDE SEQUENCE [LARGE SCALE GENOMIC DNA]</scope>
    <source>
        <strain evidence="2 3">J42TS3</strain>
    </source>
</reference>
<dbReference type="RefSeq" id="WP_213656710.1">
    <property type="nucleotide sequence ID" value="NZ_BOSL01000026.1"/>
</dbReference>
<dbReference type="EMBL" id="BOSL01000026">
    <property type="protein sequence ID" value="GIP55964.1"/>
    <property type="molecule type" value="Genomic_DNA"/>
</dbReference>
<comment type="caution">
    <text evidence="2">The sequence shown here is derived from an EMBL/GenBank/DDBJ whole genome shotgun (WGS) entry which is preliminary data.</text>
</comment>
<keyword evidence="3" id="KW-1185">Reference proteome</keyword>
<gene>
    <name evidence="2" type="ORF">J42TS3_49990</name>
</gene>
<evidence type="ECO:0000259" key="1">
    <source>
        <dbReference type="PROSITE" id="PS51782"/>
    </source>
</evidence>
<organism evidence="2 3">
    <name type="scientific">Paenibacillus vini</name>
    <dbReference type="NCBI Taxonomy" id="1476024"/>
    <lineage>
        <taxon>Bacteria</taxon>
        <taxon>Bacillati</taxon>
        <taxon>Bacillota</taxon>
        <taxon>Bacilli</taxon>
        <taxon>Bacillales</taxon>
        <taxon>Paenibacillaceae</taxon>
        <taxon>Paenibacillus</taxon>
    </lineage>
</organism>
<proteinExistence type="predicted"/>
<dbReference type="CDD" id="cd00118">
    <property type="entry name" value="LysM"/>
    <property type="match status" value="1"/>
</dbReference>
<dbReference type="Gene3D" id="3.10.350.10">
    <property type="entry name" value="LysM domain"/>
    <property type="match status" value="1"/>
</dbReference>
<dbReference type="SMART" id="SM00257">
    <property type="entry name" value="LysM"/>
    <property type="match status" value="1"/>
</dbReference>
<dbReference type="PROSITE" id="PS51782">
    <property type="entry name" value="LYSM"/>
    <property type="match status" value="1"/>
</dbReference>
<accession>A0ABQ4MIZ7</accession>
<dbReference type="Pfam" id="PF01476">
    <property type="entry name" value="LysM"/>
    <property type="match status" value="1"/>
</dbReference>